<dbReference type="Pfam" id="PF17253">
    <property type="entry name" value="DUF5320"/>
    <property type="match status" value="1"/>
</dbReference>
<proteinExistence type="predicted"/>
<protein>
    <submittedName>
        <fullName evidence="1">Uncharacterized protein</fullName>
    </submittedName>
</protein>
<accession>A0A497E5B8</accession>
<dbReference type="AlphaFoldDB" id="A0A497E5B8"/>
<dbReference type="EMBL" id="QMPZ01000013">
    <property type="protein sequence ID" value="RLE10256.1"/>
    <property type="molecule type" value="Genomic_DNA"/>
</dbReference>
<evidence type="ECO:0000313" key="2">
    <source>
        <dbReference type="Proteomes" id="UP000279422"/>
    </source>
</evidence>
<evidence type="ECO:0000313" key="1">
    <source>
        <dbReference type="EMBL" id="RLE10256.1"/>
    </source>
</evidence>
<reference evidence="1 2" key="1">
    <citation type="submission" date="2018-06" db="EMBL/GenBank/DDBJ databases">
        <title>Extensive metabolic versatility and redundancy in microbially diverse, dynamic hydrothermal sediments.</title>
        <authorList>
            <person name="Dombrowski N."/>
            <person name="Teske A."/>
            <person name="Baker B.J."/>
        </authorList>
    </citation>
    <scope>NUCLEOTIDE SEQUENCE [LARGE SCALE GENOMIC DNA]</scope>
    <source>
        <strain evidence="1">B47_G16</strain>
    </source>
</reference>
<dbReference type="InterPro" id="IPR035205">
    <property type="entry name" value="DUF5320"/>
</dbReference>
<comment type="caution">
    <text evidence="1">The sequence shown here is derived from an EMBL/GenBank/DDBJ whole genome shotgun (WGS) entry which is preliminary data.</text>
</comment>
<sequence>MPRGDGTGPLGLGPMTGRAAGYCAGFPVPGFMNPIPGRLGLGLGWGRAFWPYAYYGWPRFPALPYAYSWPPYRFGIGFYPYGYLPRIWW</sequence>
<organism evidence="1 2">
    <name type="scientific">Aerophobetes bacterium</name>
    <dbReference type="NCBI Taxonomy" id="2030807"/>
    <lineage>
        <taxon>Bacteria</taxon>
        <taxon>Candidatus Aerophobota</taxon>
    </lineage>
</organism>
<dbReference type="Proteomes" id="UP000279422">
    <property type="component" value="Unassembled WGS sequence"/>
</dbReference>
<name>A0A497E5B8_UNCAE</name>
<gene>
    <name evidence="1" type="ORF">DRJ00_02020</name>
</gene>